<protein>
    <submittedName>
        <fullName evidence="2">Uncharacterized protein</fullName>
    </submittedName>
</protein>
<dbReference type="EMBL" id="LO017727">
    <property type="protein sequence ID" value="CRH04338.1"/>
    <property type="molecule type" value="Genomic_DNA"/>
</dbReference>
<organism evidence="2">
    <name type="scientific">Magnetococcus massalia (strain MO-1)</name>
    <dbReference type="NCBI Taxonomy" id="451514"/>
    <lineage>
        <taxon>Bacteria</taxon>
        <taxon>Pseudomonadati</taxon>
        <taxon>Pseudomonadota</taxon>
        <taxon>Magnetococcia</taxon>
        <taxon>Magnetococcales</taxon>
        <taxon>Magnetococcaceae</taxon>
        <taxon>Magnetococcus</taxon>
    </lineage>
</organism>
<sequence length="79" mass="8382">MISGSVSLSSLAPASPHHNGVCCEESLSTSWGLDGARGFCGGAYERMQIAQRAIASELPLWMLGWHLFACPTDVAIFSP</sequence>
<feature type="compositionally biased region" description="Low complexity" evidence="1">
    <location>
        <begin position="1"/>
        <end position="16"/>
    </location>
</feature>
<gene>
    <name evidence="2" type="ORF">MAGMO_0123</name>
</gene>
<accession>A0A1S7LCU2</accession>
<evidence type="ECO:0000313" key="2">
    <source>
        <dbReference type="EMBL" id="CRH04338.1"/>
    </source>
</evidence>
<name>A0A1S7LCU2_MAGMO</name>
<dbReference type="AlphaFoldDB" id="A0A1S7LCU2"/>
<proteinExistence type="predicted"/>
<evidence type="ECO:0000256" key="1">
    <source>
        <dbReference type="SAM" id="MobiDB-lite"/>
    </source>
</evidence>
<feature type="region of interest" description="Disordered" evidence="1">
    <location>
        <begin position="1"/>
        <end position="21"/>
    </location>
</feature>
<reference evidence="2" key="1">
    <citation type="submission" date="2015-04" db="EMBL/GenBank/DDBJ databases">
        <authorList>
            <person name="Syromyatnikov M.Y."/>
            <person name="Popov V.N."/>
        </authorList>
    </citation>
    <scope>NUCLEOTIDE SEQUENCE</scope>
    <source>
        <strain evidence="2">MO-1</strain>
    </source>
</reference>